<accession>A0A285TZF3</accession>
<gene>
    <name evidence="2" type="ORF">SAMN05428964_1119</name>
</gene>
<sequence>MNSLRYNLLTEALFSVVPGGQLTLPGLMAALSRNEVTSFRALRAHQEPAWHMFLVQLGALALNRANKLSCPESEQEWLDALRGLTKLYPDDAPWCMVNMDAHGPAFMQAPTPTGEGLWSSDRQRDYAPDSLDVLITSRNHDLKQAVAFNAPPEDWVYALISAQTNEGAVGRGNLSISRMNGGFSSRTLVSLAPMSGASKITDPMPGSWFRRNVEVLLGTREIVLEGSAIDFPKNGGTCLTWLPMWDGESQLEVPELDIWFIEISRRYRLGVAGSQTFAVREGSSKTRINAKEFKGSLEDPFMPISITENKAFHLHSENYPSAFSYNRVVDLLFSGNWELPVLARFAPTDAQDETYLMVMAALARGQCKTDGFHKRCLPISGRIVRAFGPRQKELHEIASAMVAEIGNFKFALKASLAVLAGDGKTTKASPDEMKRIDGRAARFIRDFERMADEIFFPELWLRFEAEPDAANEARAVFVRKLHAKATEAFKMALMTVPGLSSMRHRAQARATASFRRIVASKHPELLSQRFPQDTGKTPPQIEGDQS</sequence>
<feature type="region of interest" description="Disordered" evidence="1">
    <location>
        <begin position="525"/>
        <end position="546"/>
    </location>
</feature>
<dbReference type="RefSeq" id="WP_212684647.1">
    <property type="nucleotide sequence ID" value="NZ_OBMM01000011.1"/>
</dbReference>
<evidence type="ECO:0000313" key="2">
    <source>
        <dbReference type="EMBL" id="SOC30911.1"/>
    </source>
</evidence>
<evidence type="ECO:0000256" key="1">
    <source>
        <dbReference type="SAM" id="MobiDB-lite"/>
    </source>
</evidence>
<reference evidence="2 3" key="1">
    <citation type="submission" date="2017-08" db="EMBL/GenBank/DDBJ databases">
        <authorList>
            <person name="de Groot N.N."/>
        </authorList>
    </citation>
    <scope>NUCLEOTIDE SEQUENCE [LARGE SCALE GENOMIC DNA]</scope>
    <source>
        <strain evidence="2 3">USBA 78</strain>
    </source>
</reference>
<organism evidence="2 3">
    <name type="scientific">Thalassospira xiamenensis</name>
    <dbReference type="NCBI Taxonomy" id="220697"/>
    <lineage>
        <taxon>Bacteria</taxon>
        <taxon>Pseudomonadati</taxon>
        <taxon>Pseudomonadota</taxon>
        <taxon>Alphaproteobacteria</taxon>
        <taxon>Rhodospirillales</taxon>
        <taxon>Thalassospiraceae</taxon>
        <taxon>Thalassospira</taxon>
    </lineage>
</organism>
<dbReference type="AlphaFoldDB" id="A0A285TZF3"/>
<evidence type="ECO:0000313" key="3">
    <source>
        <dbReference type="Proteomes" id="UP000219068"/>
    </source>
</evidence>
<protein>
    <submittedName>
        <fullName evidence="2">CRISPR-associated protein, Cse1 family</fullName>
    </submittedName>
</protein>
<proteinExistence type="predicted"/>
<dbReference type="Proteomes" id="UP000219068">
    <property type="component" value="Unassembled WGS sequence"/>
</dbReference>
<feature type="compositionally biased region" description="Polar residues" evidence="1">
    <location>
        <begin position="529"/>
        <end position="546"/>
    </location>
</feature>
<name>A0A285TZF3_9PROT</name>
<dbReference type="EMBL" id="OBMM01000011">
    <property type="protein sequence ID" value="SOC30911.1"/>
    <property type="molecule type" value="Genomic_DNA"/>
</dbReference>